<dbReference type="FunFam" id="3.30.470.20:FF:000028">
    <property type="entry name" value="Methylcrotonoyl-CoA carboxylase subunit alpha, mitochondrial"/>
    <property type="match status" value="1"/>
</dbReference>
<evidence type="ECO:0000256" key="4">
    <source>
        <dbReference type="ARBA" id="ARBA00022840"/>
    </source>
</evidence>
<dbReference type="AlphaFoldDB" id="A0A840MHC6"/>
<dbReference type="InterPro" id="IPR011761">
    <property type="entry name" value="ATP-grasp"/>
</dbReference>
<dbReference type="PANTHER" id="PTHR18866:SF33">
    <property type="entry name" value="METHYLCROTONOYL-COA CARBOXYLASE SUBUNIT ALPHA, MITOCHONDRIAL-RELATED"/>
    <property type="match status" value="1"/>
</dbReference>
<sequence>MTRPFRRLLIANRGEIACRLIATAHQLGYHTIAVFSDADQHARHVRLADEAVRLGPPAVGESYLSIPRLLAACQQSGAEAVHPGYGFLSENALFAQAILAAGLVWVGPSPAAMQLMGNKRQAKLAMLAAGVPCVPGYAGEDQSDRALAQAASEIGYPLMIKAVAGGGGRGMRLVNQPMALEDAVHRARSEARHAFGSDELILEKAVVHPRHVEFQILADTHGQVLHLGERECSVQRRHQKVIEESPCPVMTHALRERMGAAAVAAASACGYVGAGTVEFLLGADQQFYFLEMNTRLQVEHPVTELVTGLDLVAWQLRVAQGERLPWQQSDMTPRGHAIEVRLYAEDPAQGFLPQTGPVIHWRVPSSIRIDHGIQTGDQITPFYDPMLAKLITHGDTRADAVRAMARALSQTTLLGVVHNQRFLQELIDHPAFMAGETHTGFIDQYQADLPSLSAQCIDFDSLALAAALLQQVHSQRVGDWGRQQLGEQPRVLRVGERTHEVIVETAGAALTVSDAQLPGQAQTLVLLQTDAHHCEYLQGVRRLKAAFAMLHGQLLLQTCSGAWQVADVTHAPPIRQTGAGSGIVLAPMDGAIVDVRVQTGDRVEAGQLLMVLEAMKMEHRLTADCAGIVNTLLAGKGQQVKRRQQLAIIGS</sequence>
<dbReference type="SMART" id="SM00878">
    <property type="entry name" value="Biotin_carb_C"/>
    <property type="match status" value="1"/>
</dbReference>
<protein>
    <submittedName>
        <fullName evidence="11">Geranyl-CoA carboxylase alpha subunit</fullName>
        <ecNumber evidence="11">6.4.1.5</ecNumber>
    </submittedName>
</protein>
<evidence type="ECO:0000256" key="7">
    <source>
        <dbReference type="PROSITE-ProRule" id="PRU00409"/>
    </source>
</evidence>
<dbReference type="InterPro" id="IPR001882">
    <property type="entry name" value="Biotin_BS"/>
</dbReference>
<dbReference type="FunFam" id="2.40.50.100:FF:000003">
    <property type="entry name" value="Acetyl-CoA carboxylase biotin carboxyl carrier protein"/>
    <property type="match status" value="1"/>
</dbReference>
<dbReference type="SUPFAM" id="SSF56059">
    <property type="entry name" value="Glutathione synthetase ATP-binding domain-like"/>
    <property type="match status" value="1"/>
</dbReference>
<evidence type="ECO:0000256" key="5">
    <source>
        <dbReference type="ARBA" id="ARBA00022946"/>
    </source>
</evidence>
<dbReference type="InterPro" id="IPR005479">
    <property type="entry name" value="CPAse_ATP-bd"/>
</dbReference>
<dbReference type="FunFam" id="3.30.1490.20:FF:000003">
    <property type="entry name" value="acetyl-CoA carboxylase isoform X1"/>
    <property type="match status" value="1"/>
</dbReference>
<dbReference type="GO" id="GO:0046872">
    <property type="term" value="F:metal ion binding"/>
    <property type="evidence" value="ECO:0007669"/>
    <property type="project" value="InterPro"/>
</dbReference>
<dbReference type="Proteomes" id="UP000575898">
    <property type="component" value="Unassembled WGS sequence"/>
</dbReference>
<dbReference type="PROSITE" id="PS50975">
    <property type="entry name" value="ATP_GRASP"/>
    <property type="match status" value="1"/>
</dbReference>
<evidence type="ECO:0000313" key="12">
    <source>
        <dbReference type="Proteomes" id="UP000575898"/>
    </source>
</evidence>
<feature type="domain" description="Lipoyl-binding" evidence="8">
    <location>
        <begin position="574"/>
        <end position="650"/>
    </location>
</feature>
<name>A0A840MHC6_9PROT</name>
<feature type="domain" description="ATP-grasp" evidence="9">
    <location>
        <begin position="123"/>
        <end position="320"/>
    </location>
</feature>
<dbReference type="EMBL" id="JACHHY010000001">
    <property type="protein sequence ID" value="MBB5016925.1"/>
    <property type="molecule type" value="Genomic_DNA"/>
</dbReference>
<dbReference type="InterPro" id="IPR016185">
    <property type="entry name" value="PreATP-grasp_dom_sf"/>
</dbReference>
<evidence type="ECO:0000256" key="6">
    <source>
        <dbReference type="ARBA" id="ARBA00023267"/>
    </source>
</evidence>
<dbReference type="PROSITE" id="PS00867">
    <property type="entry name" value="CPSASE_2"/>
    <property type="match status" value="1"/>
</dbReference>
<evidence type="ECO:0000259" key="8">
    <source>
        <dbReference type="PROSITE" id="PS50968"/>
    </source>
</evidence>
<dbReference type="GO" id="GO:0005524">
    <property type="term" value="F:ATP binding"/>
    <property type="evidence" value="ECO:0007669"/>
    <property type="project" value="UniProtKB-UniRule"/>
</dbReference>
<organism evidence="11 12">
    <name type="scientific">Chitinivorax tropicus</name>
    <dbReference type="NCBI Taxonomy" id="714531"/>
    <lineage>
        <taxon>Bacteria</taxon>
        <taxon>Pseudomonadati</taxon>
        <taxon>Pseudomonadota</taxon>
        <taxon>Betaproteobacteria</taxon>
        <taxon>Chitinivorax</taxon>
    </lineage>
</organism>
<dbReference type="PANTHER" id="PTHR18866">
    <property type="entry name" value="CARBOXYLASE:PYRUVATE/ACETYL-COA/PROPIONYL-COA CARBOXYLASE"/>
    <property type="match status" value="1"/>
</dbReference>
<feature type="domain" description="Biotin carboxylation" evidence="10">
    <location>
        <begin position="4"/>
        <end position="447"/>
    </location>
</feature>
<dbReference type="GO" id="GO:0047925">
    <property type="term" value="F:geranoyl-CoA carboxylase activity"/>
    <property type="evidence" value="ECO:0007669"/>
    <property type="project" value="UniProtKB-EC"/>
</dbReference>
<dbReference type="PROSITE" id="PS50979">
    <property type="entry name" value="BC"/>
    <property type="match status" value="1"/>
</dbReference>
<dbReference type="SUPFAM" id="SSF52440">
    <property type="entry name" value="PreATP-grasp domain"/>
    <property type="match status" value="1"/>
</dbReference>
<gene>
    <name evidence="11" type="ORF">HNQ59_000187</name>
</gene>
<dbReference type="Gene3D" id="2.40.50.100">
    <property type="match status" value="1"/>
</dbReference>
<proteinExistence type="predicted"/>
<dbReference type="Pfam" id="PF02786">
    <property type="entry name" value="CPSase_L_D2"/>
    <property type="match status" value="1"/>
</dbReference>
<keyword evidence="12" id="KW-1185">Reference proteome</keyword>
<keyword evidence="4 7" id="KW-0067">ATP-binding</keyword>
<keyword evidence="3 7" id="KW-0547">Nucleotide-binding</keyword>
<dbReference type="Pfam" id="PF02785">
    <property type="entry name" value="Biotin_carb_C"/>
    <property type="match status" value="1"/>
</dbReference>
<dbReference type="Gene3D" id="3.30.470.20">
    <property type="entry name" value="ATP-grasp fold, B domain"/>
    <property type="match status" value="1"/>
</dbReference>
<dbReference type="InterPro" id="IPR000089">
    <property type="entry name" value="Biotin_lipoyl"/>
</dbReference>
<dbReference type="EC" id="6.4.1.5" evidence="11"/>
<dbReference type="PROSITE" id="PS00188">
    <property type="entry name" value="BIOTIN"/>
    <property type="match status" value="1"/>
</dbReference>
<dbReference type="InterPro" id="IPR050856">
    <property type="entry name" value="Biotin_carboxylase_complex"/>
</dbReference>
<dbReference type="InterPro" id="IPR011764">
    <property type="entry name" value="Biotin_carboxylation_dom"/>
</dbReference>
<comment type="cofactor">
    <cofactor evidence="1">
        <name>biotin</name>
        <dbReference type="ChEBI" id="CHEBI:57586"/>
    </cofactor>
</comment>
<evidence type="ECO:0000259" key="9">
    <source>
        <dbReference type="PROSITE" id="PS50975"/>
    </source>
</evidence>
<accession>A0A840MHC6</accession>
<evidence type="ECO:0000256" key="3">
    <source>
        <dbReference type="ARBA" id="ARBA00022741"/>
    </source>
</evidence>
<dbReference type="InterPro" id="IPR011054">
    <property type="entry name" value="Rudment_hybrid_motif"/>
</dbReference>
<comment type="caution">
    <text evidence="11">The sequence shown here is derived from an EMBL/GenBank/DDBJ whole genome shotgun (WGS) entry which is preliminary data.</text>
</comment>
<dbReference type="SUPFAM" id="SSF51230">
    <property type="entry name" value="Single hybrid motif"/>
    <property type="match status" value="1"/>
</dbReference>
<keyword evidence="6" id="KW-0092">Biotin</keyword>
<dbReference type="InterPro" id="IPR011053">
    <property type="entry name" value="Single_hybrid_motif"/>
</dbReference>
<dbReference type="SUPFAM" id="SSF51246">
    <property type="entry name" value="Rudiment single hybrid motif"/>
    <property type="match status" value="1"/>
</dbReference>
<evidence type="ECO:0000256" key="1">
    <source>
        <dbReference type="ARBA" id="ARBA00001953"/>
    </source>
</evidence>
<keyword evidence="5" id="KW-0809">Transit peptide</keyword>
<evidence type="ECO:0000256" key="2">
    <source>
        <dbReference type="ARBA" id="ARBA00022598"/>
    </source>
</evidence>
<dbReference type="PROSITE" id="PS50968">
    <property type="entry name" value="BIOTINYL_LIPOYL"/>
    <property type="match status" value="1"/>
</dbReference>
<evidence type="ECO:0000313" key="11">
    <source>
        <dbReference type="EMBL" id="MBB5016925.1"/>
    </source>
</evidence>
<keyword evidence="2 11" id="KW-0436">Ligase</keyword>
<dbReference type="InterPro" id="IPR005481">
    <property type="entry name" value="BC-like_N"/>
</dbReference>
<dbReference type="Pfam" id="PF00364">
    <property type="entry name" value="Biotin_lipoyl"/>
    <property type="match status" value="1"/>
</dbReference>
<dbReference type="InterPro" id="IPR005482">
    <property type="entry name" value="Biotin_COase_C"/>
</dbReference>
<dbReference type="Pfam" id="PF00289">
    <property type="entry name" value="Biotin_carb_N"/>
    <property type="match status" value="1"/>
</dbReference>
<reference evidence="11 12" key="1">
    <citation type="submission" date="2020-08" db="EMBL/GenBank/DDBJ databases">
        <title>Genomic Encyclopedia of Type Strains, Phase IV (KMG-IV): sequencing the most valuable type-strain genomes for metagenomic binning, comparative biology and taxonomic classification.</title>
        <authorList>
            <person name="Goeker M."/>
        </authorList>
    </citation>
    <scope>NUCLEOTIDE SEQUENCE [LARGE SCALE GENOMIC DNA]</scope>
    <source>
        <strain evidence="11 12">DSM 27165</strain>
    </source>
</reference>
<dbReference type="CDD" id="cd06850">
    <property type="entry name" value="biotinyl_domain"/>
    <property type="match status" value="1"/>
</dbReference>
<evidence type="ECO:0000259" key="10">
    <source>
        <dbReference type="PROSITE" id="PS50979"/>
    </source>
</evidence>